<dbReference type="InterPro" id="IPR012550">
    <property type="entry name" value="DUF1706"/>
</dbReference>
<evidence type="ECO:0000313" key="2">
    <source>
        <dbReference type="Proteomes" id="UP000662678"/>
    </source>
</evidence>
<proteinExistence type="predicted"/>
<dbReference type="Gene3D" id="1.20.120.450">
    <property type="entry name" value="dinb family like domain"/>
    <property type="match status" value="1"/>
</dbReference>
<dbReference type="Pfam" id="PF08020">
    <property type="entry name" value="DUF1706"/>
    <property type="match status" value="1"/>
</dbReference>
<evidence type="ECO:0000313" key="1">
    <source>
        <dbReference type="EMBL" id="GHD70532.1"/>
    </source>
</evidence>
<organism evidence="1 2">
    <name type="scientific">Vogesella fluminis</name>
    <dbReference type="NCBI Taxonomy" id="1069161"/>
    <lineage>
        <taxon>Bacteria</taxon>
        <taxon>Pseudomonadati</taxon>
        <taxon>Pseudomonadota</taxon>
        <taxon>Betaproteobacteria</taxon>
        <taxon>Neisseriales</taxon>
        <taxon>Chromobacteriaceae</taxon>
        <taxon>Vogesella</taxon>
    </lineage>
</organism>
<keyword evidence="2" id="KW-1185">Reference proteome</keyword>
<dbReference type="InterPro" id="IPR034660">
    <property type="entry name" value="DinB/YfiT-like"/>
</dbReference>
<reference evidence="2" key="1">
    <citation type="journal article" date="2019" name="Int. J. Syst. Evol. Microbiol.">
        <title>The Global Catalogue of Microorganisms (GCM) 10K type strain sequencing project: providing services to taxonomists for standard genome sequencing and annotation.</title>
        <authorList>
            <consortium name="The Broad Institute Genomics Platform"/>
            <consortium name="The Broad Institute Genome Sequencing Center for Infectious Disease"/>
            <person name="Wu L."/>
            <person name="Ma J."/>
        </authorList>
    </citation>
    <scope>NUCLEOTIDE SEQUENCE [LARGE SCALE GENOMIC DNA]</scope>
    <source>
        <strain evidence="2">KCTC 23713</strain>
    </source>
</reference>
<dbReference type="EMBL" id="BMYP01000001">
    <property type="protein sequence ID" value="GHD70532.1"/>
    <property type="molecule type" value="Genomic_DNA"/>
</dbReference>
<dbReference type="PANTHER" id="PTHR40658">
    <property type="match status" value="1"/>
</dbReference>
<accession>A0ABQ3H5H4</accession>
<protein>
    <recommendedName>
        <fullName evidence="3">ClbS/DfsB family four-helix bundle protein</fullName>
    </recommendedName>
</protein>
<dbReference type="PANTHER" id="PTHR40658:SF3">
    <property type="entry name" value="CLBS_DFSB FAMILY FOUR-HELIX BUNDLE PROTEIN"/>
    <property type="match status" value="1"/>
</dbReference>
<comment type="caution">
    <text evidence="1">The sequence shown here is derived from an EMBL/GenBank/DDBJ whole genome shotgun (WGS) entry which is preliminary data.</text>
</comment>
<gene>
    <name evidence="1" type="ORF">GCM10011419_00940</name>
</gene>
<sequence length="190" mass="21767">MVGVGLCRPGANLQAQEEFSMAVPQTRQELLHAIRTTYQKLAADLAGVPPQRAQVATLEGHMQGSRMSVIDLVAYLIGWNLLVLKWHDAKSHGRPVDFPETGYKWNELGRLAQKFYADHRDENYPRLLERLEQVHARIVELVEGEDDASLYGKPWYEKYTLGRMIQFNTSSPYANARSRLRKWKKESGIN</sequence>
<dbReference type="PIRSF" id="PIRSF031551">
    <property type="entry name" value="DUF1706"/>
    <property type="match status" value="1"/>
</dbReference>
<dbReference type="Proteomes" id="UP000662678">
    <property type="component" value="Unassembled WGS sequence"/>
</dbReference>
<dbReference type="SUPFAM" id="SSF109854">
    <property type="entry name" value="DinB/YfiT-like putative metalloenzymes"/>
    <property type="match status" value="1"/>
</dbReference>
<name>A0ABQ3H5H4_9NEIS</name>
<evidence type="ECO:0008006" key="3">
    <source>
        <dbReference type="Google" id="ProtNLM"/>
    </source>
</evidence>